<dbReference type="RefSeq" id="WP_202954179.1">
    <property type="nucleotide sequence ID" value="NZ_JAPCID010000013.1"/>
</dbReference>
<dbReference type="SUPFAM" id="SSF103025">
    <property type="entry name" value="Folate-binding domain"/>
    <property type="match status" value="1"/>
</dbReference>
<sequence length="193" mass="20631">MVSPLETVARNHGAIVVERHGRRVPASFGSTAAEEAVCQASVGMSDRSDRDTFELRGDPVAIETALTELGPLVWASFIGADRALVRCEAETSPEVSDVLEHYGDVAAQIRTAAYAVIGLVGPRASELLNEVDLTPSGLIIREGRDSFEIVLPADHGPQLWDFLIEAGKPFDLACVGHDALDRLAASRRTGRSA</sequence>
<reference evidence="1" key="1">
    <citation type="submission" date="2022-10" db="EMBL/GenBank/DDBJ databases">
        <title>The WGS of Solirubrobacter sp. CPCC 204708.</title>
        <authorList>
            <person name="Jiang Z."/>
        </authorList>
    </citation>
    <scope>NUCLEOTIDE SEQUENCE</scope>
    <source>
        <strain evidence="1">CPCC 204708</strain>
    </source>
</reference>
<comment type="caution">
    <text evidence="1">The sequence shown here is derived from an EMBL/GenBank/DDBJ whole genome shotgun (WGS) entry which is preliminary data.</text>
</comment>
<protein>
    <recommendedName>
        <fullName evidence="3">Aminomethyltransferase folate-binding domain-containing protein</fullName>
    </recommendedName>
</protein>
<keyword evidence="2" id="KW-1185">Reference proteome</keyword>
<evidence type="ECO:0000313" key="1">
    <source>
        <dbReference type="EMBL" id="MDA0138101.1"/>
    </source>
</evidence>
<dbReference type="Gene3D" id="3.30.1360.120">
    <property type="entry name" value="Probable tRNA modification gtpase trme, domain 1"/>
    <property type="match status" value="1"/>
</dbReference>
<gene>
    <name evidence="1" type="ORF">OJ962_11380</name>
</gene>
<dbReference type="EMBL" id="JAPCID010000013">
    <property type="protein sequence ID" value="MDA0138101.1"/>
    <property type="molecule type" value="Genomic_DNA"/>
</dbReference>
<evidence type="ECO:0008006" key="3">
    <source>
        <dbReference type="Google" id="ProtNLM"/>
    </source>
</evidence>
<evidence type="ECO:0000313" key="2">
    <source>
        <dbReference type="Proteomes" id="UP001147700"/>
    </source>
</evidence>
<dbReference type="Proteomes" id="UP001147700">
    <property type="component" value="Unassembled WGS sequence"/>
</dbReference>
<organism evidence="1 2">
    <name type="scientific">Solirubrobacter deserti</name>
    <dbReference type="NCBI Taxonomy" id="2282478"/>
    <lineage>
        <taxon>Bacteria</taxon>
        <taxon>Bacillati</taxon>
        <taxon>Actinomycetota</taxon>
        <taxon>Thermoleophilia</taxon>
        <taxon>Solirubrobacterales</taxon>
        <taxon>Solirubrobacteraceae</taxon>
        <taxon>Solirubrobacter</taxon>
    </lineage>
</organism>
<proteinExistence type="predicted"/>
<accession>A0ABT4RHU2</accession>
<name>A0ABT4RHU2_9ACTN</name>
<dbReference type="InterPro" id="IPR027266">
    <property type="entry name" value="TrmE/GcvT-like"/>
</dbReference>